<dbReference type="RefSeq" id="WP_090150208.1">
    <property type="nucleotide sequence ID" value="NZ_FNAN01000007.1"/>
</dbReference>
<keyword evidence="1" id="KW-1133">Transmembrane helix</keyword>
<keyword evidence="3" id="KW-1185">Reference proteome</keyword>
<name>A0A1G7G603_9BACT</name>
<evidence type="ECO:0000313" key="2">
    <source>
        <dbReference type="EMBL" id="SDE83561.1"/>
    </source>
</evidence>
<reference evidence="3" key="1">
    <citation type="submission" date="2016-10" db="EMBL/GenBank/DDBJ databases">
        <authorList>
            <person name="Varghese N."/>
            <person name="Submissions S."/>
        </authorList>
    </citation>
    <scope>NUCLEOTIDE SEQUENCE [LARGE SCALE GENOMIC DNA]</scope>
    <source>
        <strain evidence="3">DSM 25329</strain>
    </source>
</reference>
<keyword evidence="1" id="KW-0812">Transmembrane</keyword>
<gene>
    <name evidence="2" type="ORF">SAMN04487996_107137</name>
</gene>
<protein>
    <submittedName>
        <fullName evidence="2">Uncharacterized protein</fullName>
    </submittedName>
</protein>
<dbReference type="OrthoDB" id="9925521at2"/>
<dbReference type="Proteomes" id="UP000198748">
    <property type="component" value="Unassembled WGS sequence"/>
</dbReference>
<dbReference type="AlphaFoldDB" id="A0A1G7G603"/>
<sequence length="217" mass="24852">MNIQTAKRLLQDQSYKLSERSNWNQAWITQTASYIEKIFGSESQEFKHIASFTFALHQGLNEYTDEYNLRRDRHVAATQVFLANCIETLDIKGVYAPQKTNVLYRLDNNWLVPLCVTIVSAVWYLGYYYGVATTDYKNVDLTNKVKELRDSVSMGQRATQERVQYAADSISVLFAEKLPTYLNSIPRDKSAAGKLSRKEVEKALNEIKGETLQSGTR</sequence>
<organism evidence="2 3">
    <name type="scientific">Dyadobacter soli</name>
    <dbReference type="NCBI Taxonomy" id="659014"/>
    <lineage>
        <taxon>Bacteria</taxon>
        <taxon>Pseudomonadati</taxon>
        <taxon>Bacteroidota</taxon>
        <taxon>Cytophagia</taxon>
        <taxon>Cytophagales</taxon>
        <taxon>Spirosomataceae</taxon>
        <taxon>Dyadobacter</taxon>
    </lineage>
</organism>
<feature type="transmembrane region" description="Helical" evidence="1">
    <location>
        <begin position="110"/>
        <end position="129"/>
    </location>
</feature>
<proteinExistence type="predicted"/>
<accession>A0A1G7G603</accession>
<keyword evidence="1" id="KW-0472">Membrane</keyword>
<evidence type="ECO:0000313" key="3">
    <source>
        <dbReference type="Proteomes" id="UP000198748"/>
    </source>
</evidence>
<dbReference type="EMBL" id="FNAN01000007">
    <property type="protein sequence ID" value="SDE83561.1"/>
    <property type="molecule type" value="Genomic_DNA"/>
</dbReference>
<dbReference type="STRING" id="659014.SAMN04487996_107137"/>
<evidence type="ECO:0000256" key="1">
    <source>
        <dbReference type="SAM" id="Phobius"/>
    </source>
</evidence>